<keyword evidence="4" id="KW-0269">Exonuclease</keyword>
<protein>
    <submittedName>
        <fullName evidence="4">Endonuclease/exonuclease/phosphatase (EEP) superfamily protein YafD</fullName>
    </submittedName>
</protein>
<keyword evidence="2" id="KW-1133">Transmembrane helix</keyword>
<dbReference type="EMBL" id="PTJE01000002">
    <property type="protein sequence ID" value="PPK95899.1"/>
    <property type="molecule type" value="Genomic_DNA"/>
</dbReference>
<keyword evidence="2" id="KW-0472">Membrane</keyword>
<reference evidence="4 5" key="1">
    <citation type="submission" date="2018-02" db="EMBL/GenBank/DDBJ databases">
        <title>Genomic Encyclopedia of Archaeal and Bacterial Type Strains, Phase II (KMG-II): from individual species to whole genera.</title>
        <authorList>
            <person name="Goeker M."/>
        </authorList>
    </citation>
    <scope>NUCLEOTIDE SEQUENCE [LARGE SCALE GENOMIC DNA]</scope>
    <source>
        <strain evidence="4 5">DSM 16809</strain>
    </source>
</reference>
<dbReference type="AlphaFoldDB" id="A0A2S6INU9"/>
<dbReference type="InterPro" id="IPR036691">
    <property type="entry name" value="Endo/exonu/phosph_ase_sf"/>
</dbReference>
<organism evidence="4 5">
    <name type="scientific">Nonlabens xylanidelens</name>
    <dbReference type="NCBI Taxonomy" id="191564"/>
    <lineage>
        <taxon>Bacteria</taxon>
        <taxon>Pseudomonadati</taxon>
        <taxon>Bacteroidota</taxon>
        <taxon>Flavobacteriia</taxon>
        <taxon>Flavobacteriales</taxon>
        <taxon>Flavobacteriaceae</taxon>
        <taxon>Nonlabens</taxon>
    </lineage>
</organism>
<feature type="region of interest" description="Disordered" evidence="1">
    <location>
        <begin position="329"/>
        <end position="359"/>
    </location>
</feature>
<dbReference type="GO" id="GO:0004519">
    <property type="term" value="F:endonuclease activity"/>
    <property type="evidence" value="ECO:0007669"/>
    <property type="project" value="UniProtKB-KW"/>
</dbReference>
<dbReference type="OrthoDB" id="9796594at2"/>
<feature type="domain" description="Endonuclease/exonuclease/phosphatase" evidence="3">
    <location>
        <begin position="107"/>
        <end position="314"/>
    </location>
</feature>
<keyword evidence="4" id="KW-0255">Endonuclease</keyword>
<comment type="caution">
    <text evidence="4">The sequence shown here is derived from an EMBL/GenBank/DDBJ whole genome shotgun (WGS) entry which is preliminary data.</text>
</comment>
<keyword evidence="5" id="KW-1185">Reference proteome</keyword>
<dbReference type="Proteomes" id="UP000239002">
    <property type="component" value="Unassembled WGS sequence"/>
</dbReference>
<sequence length="359" mass="41623">MWRKVFQVLGLVAALLSLLPLIAADYWWIRVFDFPHLQLTAFTLLAILLYFFTFKPKWINDYAYITVLLGCFAFQFFKIVDYTPLYPVEVEDSSSAISEDNYISIYTANVLQENKNTEELFKEIESKEPDLIVFTETNDRWSDAIKNRIGDSYPFKVEQPQDNTYGMLVYSRLELSDTRIKFQVDPEIPSIDAKVRMKNENLFQLYAIHPTPPMPQHNPLSTDRDKELMLTAIASNKSKIPVIVLGDFNDVAWSHSTQLTKTVGKLLDLRIGRGFYSTYHAQYPLMRWPLDHILISPEFRLKKAGTGADFDSDHFPSWAVLTYEPELADQQKPIEPDEDDWKQAKKQLKTTDLQSLLDI</sequence>
<accession>A0A2S6INU9</accession>
<dbReference type="Pfam" id="PF03372">
    <property type="entry name" value="Exo_endo_phos"/>
    <property type="match status" value="1"/>
</dbReference>
<evidence type="ECO:0000313" key="4">
    <source>
        <dbReference type="EMBL" id="PPK95899.1"/>
    </source>
</evidence>
<keyword evidence="4" id="KW-0540">Nuclease</keyword>
<proteinExistence type="predicted"/>
<evidence type="ECO:0000259" key="3">
    <source>
        <dbReference type="Pfam" id="PF03372"/>
    </source>
</evidence>
<evidence type="ECO:0000256" key="2">
    <source>
        <dbReference type="SAM" id="Phobius"/>
    </source>
</evidence>
<dbReference type="Gene3D" id="3.60.10.10">
    <property type="entry name" value="Endonuclease/exonuclease/phosphatase"/>
    <property type="match status" value="1"/>
</dbReference>
<name>A0A2S6INU9_9FLAO</name>
<gene>
    <name evidence="4" type="ORF">LY01_01492</name>
</gene>
<evidence type="ECO:0000313" key="5">
    <source>
        <dbReference type="Proteomes" id="UP000239002"/>
    </source>
</evidence>
<feature type="transmembrane region" description="Helical" evidence="2">
    <location>
        <begin position="59"/>
        <end position="77"/>
    </location>
</feature>
<dbReference type="SUPFAM" id="SSF56219">
    <property type="entry name" value="DNase I-like"/>
    <property type="match status" value="1"/>
</dbReference>
<keyword evidence="4" id="KW-0378">Hydrolase</keyword>
<evidence type="ECO:0000256" key="1">
    <source>
        <dbReference type="SAM" id="MobiDB-lite"/>
    </source>
</evidence>
<dbReference type="GO" id="GO:0004527">
    <property type="term" value="F:exonuclease activity"/>
    <property type="evidence" value="ECO:0007669"/>
    <property type="project" value="UniProtKB-KW"/>
</dbReference>
<feature type="transmembrane region" description="Helical" evidence="2">
    <location>
        <begin position="34"/>
        <end position="52"/>
    </location>
</feature>
<dbReference type="RefSeq" id="WP_104515180.1">
    <property type="nucleotide sequence ID" value="NZ_MQVW01000002.1"/>
</dbReference>
<feature type="compositionally biased region" description="Polar residues" evidence="1">
    <location>
        <begin position="350"/>
        <end position="359"/>
    </location>
</feature>
<dbReference type="InterPro" id="IPR005135">
    <property type="entry name" value="Endo/exonuclease/phosphatase"/>
</dbReference>
<keyword evidence="2" id="KW-0812">Transmembrane</keyword>